<evidence type="ECO:0000313" key="5">
    <source>
        <dbReference type="Proteomes" id="UP000001700"/>
    </source>
</evidence>
<evidence type="ECO:0000259" key="3">
    <source>
        <dbReference type="PROSITE" id="PS50076"/>
    </source>
</evidence>
<dbReference type="InterPro" id="IPR036869">
    <property type="entry name" value="J_dom_sf"/>
</dbReference>
<dbReference type="InterPro" id="IPR050817">
    <property type="entry name" value="DjlA_DnaK_co-chaperone"/>
</dbReference>
<gene>
    <name evidence="4" type="ordered locus">RIEPE_0373</name>
</gene>
<feature type="transmembrane region" description="Helical" evidence="2">
    <location>
        <begin position="7"/>
        <end position="29"/>
    </location>
</feature>
<dbReference type="Gene3D" id="1.10.287.110">
    <property type="entry name" value="DnaJ domain"/>
    <property type="match status" value="1"/>
</dbReference>
<protein>
    <submittedName>
        <fullName evidence="4">DnaJ domain protein</fullName>
    </submittedName>
</protein>
<reference evidence="4" key="1">
    <citation type="submission" date="2008-05" db="EMBL/GenBank/DDBJ databases">
        <title>Genome sequence of Riesia pediculicola USDA.</title>
        <authorList>
            <person name="Kirkness E.F."/>
        </authorList>
    </citation>
    <scope>NUCLEOTIDE SEQUENCE [LARGE SCALE GENOMIC DNA]</scope>
    <source>
        <strain evidence="4">USDA</strain>
    </source>
</reference>
<accession>D4G8G1</accession>
<name>D4G8G1_RIEPU</name>
<dbReference type="CDD" id="cd06257">
    <property type="entry name" value="DnaJ"/>
    <property type="match status" value="1"/>
</dbReference>
<dbReference type="InterPro" id="IPR001623">
    <property type="entry name" value="DnaJ_domain"/>
</dbReference>
<dbReference type="OrthoDB" id="9782583at2"/>
<dbReference type="RefSeq" id="WP_013087744.1">
    <property type="nucleotide sequence ID" value="NC_014109.1"/>
</dbReference>
<dbReference type="AlphaFoldDB" id="D4G8G1"/>
<keyword evidence="2" id="KW-1133">Transmembrane helix</keyword>
<dbReference type="HOGENOM" id="CLU_066221_1_0_6"/>
<dbReference type="EMBL" id="CP001085">
    <property type="protein sequence ID" value="ADD79760.1"/>
    <property type="molecule type" value="Genomic_DNA"/>
</dbReference>
<sequence length="265" mass="31561">MQYFGRIIGVILGMMMGTHLFSIIMGFIIGHMYDKKVEEKYSDIKHKNTDLSFIVIVFQVLGYLSKSKGRVTETDIKMARNIIDEMHLCHRYENFAKNAFLYGKRNDFLLRKALRNLYYNFSNNPELIRYFLEIQIRAAFSDHILQEKEKNILLIIINELNISYQDFEWILKKESIRSGFYNQYFNFFQNKHDQKKDDLSQAYNILGIDRRSSMDQVKKSYRILMKKYHPDKLLSKGLSKEELSRANKKAQKIQSAYNLIKNSRK</sequence>
<evidence type="ECO:0000256" key="1">
    <source>
        <dbReference type="ARBA" id="ARBA00023186"/>
    </source>
</evidence>
<dbReference type="KEGG" id="rip:RIEPE_0373"/>
<dbReference type="eggNOG" id="COG1076">
    <property type="taxonomic scope" value="Bacteria"/>
</dbReference>
<keyword evidence="5" id="KW-1185">Reference proteome</keyword>
<dbReference type="PROSITE" id="PS50076">
    <property type="entry name" value="DNAJ_2"/>
    <property type="match status" value="1"/>
</dbReference>
<dbReference type="Proteomes" id="UP000001700">
    <property type="component" value="Chromosome"/>
</dbReference>
<dbReference type="Pfam" id="PF00226">
    <property type="entry name" value="DnaJ"/>
    <property type="match status" value="1"/>
</dbReference>
<keyword evidence="1" id="KW-0143">Chaperone</keyword>
<proteinExistence type="predicted"/>
<dbReference type="CDD" id="cd07316">
    <property type="entry name" value="terB_like_DjlA"/>
    <property type="match status" value="1"/>
</dbReference>
<dbReference type="Gene3D" id="1.10.3680.10">
    <property type="entry name" value="TerB-like"/>
    <property type="match status" value="1"/>
</dbReference>
<organism evidence="4 5">
    <name type="scientific">Riesia pediculicola (strain USDA)</name>
    <dbReference type="NCBI Taxonomy" id="515618"/>
    <lineage>
        <taxon>Bacteria</taxon>
        <taxon>Pseudomonadati</taxon>
        <taxon>Pseudomonadota</taxon>
        <taxon>Gammaproteobacteria</taxon>
        <taxon>Enterobacterales</taxon>
        <taxon>Enterobacteriaceae</taxon>
        <taxon>Candidatus Riesia</taxon>
    </lineage>
</organism>
<keyword evidence="2" id="KW-0472">Membrane</keyword>
<dbReference type="PRINTS" id="PR00625">
    <property type="entry name" value="JDOMAIN"/>
</dbReference>
<evidence type="ECO:0000256" key="2">
    <source>
        <dbReference type="SAM" id="Phobius"/>
    </source>
</evidence>
<dbReference type="SMART" id="SM00271">
    <property type="entry name" value="DnaJ"/>
    <property type="match status" value="1"/>
</dbReference>
<dbReference type="SUPFAM" id="SSF46565">
    <property type="entry name" value="Chaperone J-domain"/>
    <property type="match status" value="1"/>
</dbReference>
<dbReference type="PANTHER" id="PTHR24074">
    <property type="entry name" value="CO-CHAPERONE PROTEIN DJLA"/>
    <property type="match status" value="1"/>
</dbReference>
<dbReference type="SUPFAM" id="SSF158682">
    <property type="entry name" value="TerB-like"/>
    <property type="match status" value="1"/>
</dbReference>
<dbReference type="NCBIfam" id="NF006948">
    <property type="entry name" value="PRK09430.1"/>
    <property type="match status" value="1"/>
</dbReference>
<dbReference type="STRING" id="515618.RIEPE_0373"/>
<evidence type="ECO:0000313" key="4">
    <source>
        <dbReference type="EMBL" id="ADD79760.1"/>
    </source>
</evidence>
<keyword evidence="2" id="KW-0812">Transmembrane</keyword>
<feature type="domain" description="J" evidence="3">
    <location>
        <begin position="201"/>
        <end position="265"/>
    </location>
</feature>
<dbReference type="InterPro" id="IPR029024">
    <property type="entry name" value="TerB-like"/>
</dbReference>